<feature type="compositionally biased region" description="Polar residues" evidence="1">
    <location>
        <begin position="185"/>
        <end position="213"/>
    </location>
</feature>
<accession>A0ABT9NYC9</accession>
<proteinExistence type="predicted"/>
<dbReference type="EMBL" id="JAUSQZ010000001">
    <property type="protein sequence ID" value="MDP9825257.1"/>
    <property type="molecule type" value="Genomic_DNA"/>
</dbReference>
<protein>
    <submittedName>
        <fullName evidence="2">Uncharacterized protein</fullName>
    </submittedName>
</protein>
<comment type="caution">
    <text evidence="2">The sequence shown here is derived from an EMBL/GenBank/DDBJ whole genome shotgun (WGS) entry which is preliminary data.</text>
</comment>
<evidence type="ECO:0000256" key="1">
    <source>
        <dbReference type="SAM" id="MobiDB-lite"/>
    </source>
</evidence>
<dbReference type="RefSeq" id="WP_307238860.1">
    <property type="nucleotide sequence ID" value="NZ_JAUSQZ010000001.1"/>
</dbReference>
<evidence type="ECO:0000313" key="2">
    <source>
        <dbReference type="EMBL" id="MDP9825257.1"/>
    </source>
</evidence>
<sequence length="331" mass="34714">MLIGLLFLSIWLVGSGDRVATAARSAVVTSGRSGWGLARQSAGQMDRQVRSAATRSPASAPRTGPAAIRGSGGAAPTGTSSKAAPARSVSSSNPDQSVAGAFGGGLLLIVFLGLYGTVSGFAQGWSEGSERHRQSREAGVRGPLHQWLTDLVDRIRAHRQQQNKGGVNEPAEPNTGQPGQPWGTPDQQSTQEKQNASSSTPPENGASPNSTPTPEEAKAVTIKSSTPEIANTDALLRFLSARNEAVEEMTATLDKELALSVGMIEACGYDPGERVQPLLVAVQEQAAQLEKILTPLHEAIAAAHREVKAAQQRAEVTRIDNAKEMQPHLAA</sequence>
<evidence type="ECO:0000313" key="3">
    <source>
        <dbReference type="Proteomes" id="UP001235712"/>
    </source>
</evidence>
<feature type="region of interest" description="Disordered" evidence="1">
    <location>
        <begin position="38"/>
        <end position="95"/>
    </location>
</feature>
<reference evidence="2 3" key="1">
    <citation type="submission" date="2023-07" db="EMBL/GenBank/DDBJ databases">
        <title>Sequencing the genomes of 1000 actinobacteria strains.</title>
        <authorList>
            <person name="Klenk H.-P."/>
        </authorList>
    </citation>
    <scope>NUCLEOTIDE SEQUENCE [LARGE SCALE GENOMIC DNA]</scope>
    <source>
        <strain evidence="2 3">DSM 44388</strain>
    </source>
</reference>
<dbReference type="Proteomes" id="UP001235712">
    <property type="component" value="Unassembled WGS sequence"/>
</dbReference>
<gene>
    <name evidence="2" type="ORF">J2S57_001006</name>
</gene>
<name>A0ABT9NYC9_9ACTN</name>
<feature type="region of interest" description="Disordered" evidence="1">
    <location>
        <begin position="159"/>
        <end position="225"/>
    </location>
</feature>
<feature type="compositionally biased region" description="Low complexity" evidence="1">
    <location>
        <begin position="76"/>
        <end position="86"/>
    </location>
</feature>
<keyword evidence="3" id="KW-1185">Reference proteome</keyword>
<organism evidence="2 3">
    <name type="scientific">Kineosporia succinea</name>
    <dbReference type="NCBI Taxonomy" id="84632"/>
    <lineage>
        <taxon>Bacteria</taxon>
        <taxon>Bacillati</taxon>
        <taxon>Actinomycetota</taxon>
        <taxon>Actinomycetes</taxon>
        <taxon>Kineosporiales</taxon>
        <taxon>Kineosporiaceae</taxon>
        <taxon>Kineosporia</taxon>
    </lineage>
</organism>
<feature type="compositionally biased region" description="Low complexity" evidence="1">
    <location>
        <begin position="50"/>
        <end position="63"/>
    </location>
</feature>